<keyword evidence="1" id="KW-0472">Membrane</keyword>
<dbReference type="CDD" id="cd07385">
    <property type="entry name" value="MPP_YkuE_C"/>
    <property type="match status" value="1"/>
</dbReference>
<dbReference type="EMBL" id="DXEX01000105">
    <property type="protein sequence ID" value="HIX58998.1"/>
    <property type="molecule type" value="Genomic_DNA"/>
</dbReference>
<name>A0A9D1WH90_9FIRM</name>
<feature type="transmembrane region" description="Helical" evidence="1">
    <location>
        <begin position="6"/>
        <end position="25"/>
    </location>
</feature>
<dbReference type="Proteomes" id="UP000886817">
    <property type="component" value="Unassembled WGS sequence"/>
</dbReference>
<feature type="domain" description="Calcineurin-like phosphoesterase" evidence="2">
    <location>
        <begin position="157"/>
        <end position="339"/>
    </location>
</feature>
<dbReference type="InterPro" id="IPR004843">
    <property type="entry name" value="Calcineurin-like_PHP"/>
</dbReference>
<dbReference type="InterPro" id="IPR029052">
    <property type="entry name" value="Metallo-depent_PP-like"/>
</dbReference>
<dbReference type="AlphaFoldDB" id="A0A9D1WH90"/>
<dbReference type="Gene3D" id="3.60.21.10">
    <property type="match status" value="1"/>
</dbReference>
<evidence type="ECO:0000259" key="2">
    <source>
        <dbReference type="Pfam" id="PF00149"/>
    </source>
</evidence>
<reference evidence="3" key="1">
    <citation type="journal article" date="2021" name="PeerJ">
        <title>Extensive microbial diversity within the chicken gut microbiome revealed by metagenomics and culture.</title>
        <authorList>
            <person name="Gilroy R."/>
            <person name="Ravi A."/>
            <person name="Getino M."/>
            <person name="Pursley I."/>
            <person name="Horton D.L."/>
            <person name="Alikhan N.F."/>
            <person name="Baker D."/>
            <person name="Gharbi K."/>
            <person name="Hall N."/>
            <person name="Watson M."/>
            <person name="Adriaenssens E.M."/>
            <person name="Foster-Nyarko E."/>
            <person name="Jarju S."/>
            <person name="Secka A."/>
            <person name="Antonio M."/>
            <person name="Oren A."/>
            <person name="Chaudhuri R.R."/>
            <person name="La Ragione R."/>
            <person name="Hildebrand F."/>
            <person name="Pallen M.J."/>
        </authorList>
    </citation>
    <scope>NUCLEOTIDE SEQUENCE</scope>
    <source>
        <strain evidence="3">ChiSjej1B19-8411</strain>
    </source>
</reference>
<dbReference type="InterPro" id="IPR051158">
    <property type="entry name" value="Metallophosphoesterase_sf"/>
</dbReference>
<sequence length="396" mass="44182">MIAVFLAPIYIILCIYLGWRLIRWMRSCHDLFGRKGVQVLVLLVFVFAAASPLTAFLLPASPIRTALKQLGNYWLGILLYLLLVLAVAELLRLFLKKVSFPGKEKLFSRKGSAAAGIVCVLCLVLVSVYGILNARNIRTTDYTVKIEKDGGNLEKLHIVLVADLHLGYNTGSIMMAQMVNKINQQDPDLVVIAGDIFDNEFEAIPDPEKTAQTLRGIQSRYGVYACYGNHDIQEKILAGFTFEQEEKKVSDPQMDAFLEDAGIELLRDEGVLIENSFYLYGRPDYARPGRGITVRKTPEEITAQMDLSKPVIVIDHQPKELEELAQAGVDLDLCGHTHDGQVFPGNILVSLMWENSCGYLRKGEMHNIVTSGVGVFGPNMRVGTRSEICSIWVEFQ</sequence>
<accession>A0A9D1WH90</accession>
<evidence type="ECO:0000313" key="4">
    <source>
        <dbReference type="Proteomes" id="UP000886817"/>
    </source>
</evidence>
<dbReference type="PANTHER" id="PTHR31302:SF0">
    <property type="entry name" value="TRANSMEMBRANE PROTEIN WITH METALLOPHOSPHOESTERASE DOMAIN"/>
    <property type="match status" value="1"/>
</dbReference>
<dbReference type="GO" id="GO:0016787">
    <property type="term" value="F:hydrolase activity"/>
    <property type="evidence" value="ECO:0007669"/>
    <property type="project" value="InterPro"/>
</dbReference>
<evidence type="ECO:0000313" key="3">
    <source>
        <dbReference type="EMBL" id="HIX58998.1"/>
    </source>
</evidence>
<feature type="transmembrane region" description="Helical" evidence="1">
    <location>
        <begin position="112"/>
        <end position="132"/>
    </location>
</feature>
<gene>
    <name evidence="3" type="ORF">IAA45_04690</name>
</gene>
<proteinExistence type="predicted"/>
<protein>
    <submittedName>
        <fullName evidence="3">Metallophosphoesterase</fullName>
    </submittedName>
</protein>
<organism evidence="3 4">
    <name type="scientific">Candidatus Blautia gallistercoris</name>
    <dbReference type="NCBI Taxonomy" id="2838490"/>
    <lineage>
        <taxon>Bacteria</taxon>
        <taxon>Bacillati</taxon>
        <taxon>Bacillota</taxon>
        <taxon>Clostridia</taxon>
        <taxon>Lachnospirales</taxon>
        <taxon>Lachnospiraceae</taxon>
        <taxon>Blautia</taxon>
    </lineage>
</organism>
<feature type="transmembrane region" description="Helical" evidence="1">
    <location>
        <begin position="73"/>
        <end position="91"/>
    </location>
</feature>
<dbReference type="Pfam" id="PF00149">
    <property type="entry name" value="Metallophos"/>
    <property type="match status" value="1"/>
</dbReference>
<evidence type="ECO:0000256" key="1">
    <source>
        <dbReference type="SAM" id="Phobius"/>
    </source>
</evidence>
<keyword evidence="1" id="KW-0812">Transmembrane</keyword>
<dbReference type="PANTHER" id="PTHR31302">
    <property type="entry name" value="TRANSMEMBRANE PROTEIN WITH METALLOPHOSPHOESTERASE DOMAIN-RELATED"/>
    <property type="match status" value="1"/>
</dbReference>
<keyword evidence="1" id="KW-1133">Transmembrane helix</keyword>
<feature type="transmembrane region" description="Helical" evidence="1">
    <location>
        <begin position="37"/>
        <end position="61"/>
    </location>
</feature>
<comment type="caution">
    <text evidence="3">The sequence shown here is derived from an EMBL/GenBank/DDBJ whole genome shotgun (WGS) entry which is preliminary data.</text>
</comment>
<reference evidence="3" key="2">
    <citation type="submission" date="2021-04" db="EMBL/GenBank/DDBJ databases">
        <authorList>
            <person name="Gilroy R."/>
        </authorList>
    </citation>
    <scope>NUCLEOTIDE SEQUENCE</scope>
    <source>
        <strain evidence="3">ChiSjej1B19-8411</strain>
    </source>
</reference>
<dbReference type="SUPFAM" id="SSF56300">
    <property type="entry name" value="Metallo-dependent phosphatases"/>
    <property type="match status" value="1"/>
</dbReference>